<evidence type="ECO:0000313" key="1">
    <source>
        <dbReference type="EMBL" id="KAF4747713.1"/>
    </source>
</evidence>
<sequence>VDYFGSRWTPTWPLGMGWVLGSEVARFIARNAGVLKSRGAADVQIGYWLAGLEDVHWVDMSDGRFHDFPRRHSMFTRGCSNDSILVHRIRHDNWQSYNSHACTLDCPTEIDGEEHSLVVSVVSAADVTQCIGMSSTPSERPPPTIASILKEVEAVGNEQTRVFNEAEQQLSRLREALLAVRHDATPAALTTLATKAKDSSAASLLGKRHQNYHARLSQLSRSLSEFQALAEGE</sequence>
<accession>A0A7J6TR72</accession>
<keyword evidence="2" id="KW-1185">Reference proteome</keyword>
<evidence type="ECO:0000313" key="2">
    <source>
        <dbReference type="Proteomes" id="UP000553632"/>
    </source>
</evidence>
<name>A0A7J6TR72_PEROL</name>
<protein>
    <submittedName>
        <fullName evidence="1">Uncharacterized protein</fullName>
    </submittedName>
</protein>
<dbReference type="AlphaFoldDB" id="A0A7J6TR72"/>
<feature type="non-terminal residue" evidence="1">
    <location>
        <position position="1"/>
    </location>
</feature>
<gene>
    <name evidence="1" type="ORF">FOZ63_013557</name>
</gene>
<reference evidence="1 2" key="1">
    <citation type="submission" date="2020-04" db="EMBL/GenBank/DDBJ databases">
        <title>Perkinsus olseni comparative genomics.</title>
        <authorList>
            <person name="Bogema D.R."/>
        </authorList>
    </citation>
    <scope>NUCLEOTIDE SEQUENCE [LARGE SCALE GENOMIC DNA]</scope>
    <source>
        <strain evidence="1 2">ATCC PRA-207</strain>
    </source>
</reference>
<dbReference type="Proteomes" id="UP000553632">
    <property type="component" value="Unassembled WGS sequence"/>
</dbReference>
<organism evidence="1 2">
    <name type="scientific">Perkinsus olseni</name>
    <name type="common">Perkinsus atlanticus</name>
    <dbReference type="NCBI Taxonomy" id="32597"/>
    <lineage>
        <taxon>Eukaryota</taxon>
        <taxon>Sar</taxon>
        <taxon>Alveolata</taxon>
        <taxon>Perkinsozoa</taxon>
        <taxon>Perkinsea</taxon>
        <taxon>Perkinsida</taxon>
        <taxon>Perkinsidae</taxon>
        <taxon>Perkinsus</taxon>
    </lineage>
</organism>
<dbReference type="EMBL" id="JABANO010008941">
    <property type="protein sequence ID" value="KAF4747713.1"/>
    <property type="molecule type" value="Genomic_DNA"/>
</dbReference>
<comment type="caution">
    <text evidence="1">The sequence shown here is derived from an EMBL/GenBank/DDBJ whole genome shotgun (WGS) entry which is preliminary data.</text>
</comment>
<proteinExistence type="predicted"/>
<feature type="non-terminal residue" evidence="1">
    <location>
        <position position="233"/>
    </location>
</feature>